<accession>A0AAN6ZUE8</accession>
<proteinExistence type="predicted"/>
<sequence length="95" mass="10685">MDRTEALARLEPNLVDQFLQAASKSDVLRHTLESLVVDPVTADPVTDYITDLDERCQLFRELQQMNFLRVAAICGAAEAADEDYEEPDDSDEEVP</sequence>
<name>A0AAN6ZUE8_9PEZI</name>
<evidence type="ECO:0000313" key="2">
    <source>
        <dbReference type="Proteomes" id="UP001302745"/>
    </source>
</evidence>
<protein>
    <submittedName>
        <fullName evidence="1">Uncharacterized protein</fullName>
    </submittedName>
</protein>
<comment type="caution">
    <text evidence="1">The sequence shown here is derived from an EMBL/GenBank/DDBJ whole genome shotgun (WGS) entry which is preliminary data.</text>
</comment>
<dbReference type="EMBL" id="MU857022">
    <property type="protein sequence ID" value="KAK4151312.1"/>
    <property type="molecule type" value="Genomic_DNA"/>
</dbReference>
<organism evidence="1 2">
    <name type="scientific">Chaetomidium leptoderma</name>
    <dbReference type="NCBI Taxonomy" id="669021"/>
    <lineage>
        <taxon>Eukaryota</taxon>
        <taxon>Fungi</taxon>
        <taxon>Dikarya</taxon>
        <taxon>Ascomycota</taxon>
        <taxon>Pezizomycotina</taxon>
        <taxon>Sordariomycetes</taxon>
        <taxon>Sordariomycetidae</taxon>
        <taxon>Sordariales</taxon>
        <taxon>Chaetomiaceae</taxon>
        <taxon>Chaetomidium</taxon>
    </lineage>
</organism>
<dbReference type="AlphaFoldDB" id="A0AAN6ZUE8"/>
<gene>
    <name evidence="1" type="ORF">C8A00DRAFT_36054</name>
</gene>
<evidence type="ECO:0000313" key="1">
    <source>
        <dbReference type="EMBL" id="KAK4151312.1"/>
    </source>
</evidence>
<keyword evidence="2" id="KW-1185">Reference proteome</keyword>
<reference evidence="1" key="2">
    <citation type="submission" date="2023-05" db="EMBL/GenBank/DDBJ databases">
        <authorList>
            <consortium name="Lawrence Berkeley National Laboratory"/>
            <person name="Steindorff A."/>
            <person name="Hensen N."/>
            <person name="Bonometti L."/>
            <person name="Westerberg I."/>
            <person name="Brannstrom I.O."/>
            <person name="Guillou S."/>
            <person name="Cros-Aarteil S."/>
            <person name="Calhoun S."/>
            <person name="Haridas S."/>
            <person name="Kuo A."/>
            <person name="Mondo S."/>
            <person name="Pangilinan J."/>
            <person name="Riley R."/>
            <person name="Labutti K."/>
            <person name="Andreopoulos B."/>
            <person name="Lipzen A."/>
            <person name="Chen C."/>
            <person name="Yanf M."/>
            <person name="Daum C."/>
            <person name="Ng V."/>
            <person name="Clum A."/>
            <person name="Ohm R."/>
            <person name="Martin F."/>
            <person name="Silar P."/>
            <person name="Natvig D."/>
            <person name="Lalanne C."/>
            <person name="Gautier V."/>
            <person name="Ament-Velasquez S.L."/>
            <person name="Kruys A."/>
            <person name="Hutchinson M.I."/>
            <person name="Powell A.J."/>
            <person name="Barry K."/>
            <person name="Miller A.N."/>
            <person name="Grigoriev I.V."/>
            <person name="Debuchy R."/>
            <person name="Gladieux P."/>
            <person name="Thoren M.H."/>
            <person name="Johannesson H."/>
        </authorList>
    </citation>
    <scope>NUCLEOTIDE SEQUENCE</scope>
    <source>
        <strain evidence="1">CBS 538.74</strain>
    </source>
</reference>
<reference evidence="1" key="1">
    <citation type="journal article" date="2023" name="Mol. Phylogenet. Evol.">
        <title>Genome-scale phylogeny and comparative genomics of the fungal order Sordariales.</title>
        <authorList>
            <person name="Hensen N."/>
            <person name="Bonometti L."/>
            <person name="Westerberg I."/>
            <person name="Brannstrom I.O."/>
            <person name="Guillou S."/>
            <person name="Cros-Aarteil S."/>
            <person name="Calhoun S."/>
            <person name="Haridas S."/>
            <person name="Kuo A."/>
            <person name="Mondo S."/>
            <person name="Pangilinan J."/>
            <person name="Riley R."/>
            <person name="LaButti K."/>
            <person name="Andreopoulos B."/>
            <person name="Lipzen A."/>
            <person name="Chen C."/>
            <person name="Yan M."/>
            <person name="Daum C."/>
            <person name="Ng V."/>
            <person name="Clum A."/>
            <person name="Steindorff A."/>
            <person name="Ohm R.A."/>
            <person name="Martin F."/>
            <person name="Silar P."/>
            <person name="Natvig D.O."/>
            <person name="Lalanne C."/>
            <person name="Gautier V."/>
            <person name="Ament-Velasquez S.L."/>
            <person name="Kruys A."/>
            <person name="Hutchinson M.I."/>
            <person name="Powell A.J."/>
            <person name="Barry K."/>
            <person name="Miller A.N."/>
            <person name="Grigoriev I.V."/>
            <person name="Debuchy R."/>
            <person name="Gladieux P."/>
            <person name="Hiltunen Thoren M."/>
            <person name="Johannesson H."/>
        </authorList>
    </citation>
    <scope>NUCLEOTIDE SEQUENCE</scope>
    <source>
        <strain evidence="1">CBS 538.74</strain>
    </source>
</reference>
<dbReference type="Proteomes" id="UP001302745">
    <property type="component" value="Unassembled WGS sequence"/>
</dbReference>